<feature type="chain" id="PRO_5021882570" evidence="1">
    <location>
        <begin position="26"/>
        <end position="199"/>
    </location>
</feature>
<protein>
    <submittedName>
        <fullName evidence="2">Uncharacterized protein</fullName>
    </submittedName>
</protein>
<dbReference type="AlphaFoldDB" id="A0A564UEH3"/>
<keyword evidence="1" id="KW-0732">Signal</keyword>
<organism evidence="2 3">
    <name type="scientific">[Ruminococcus] torques</name>
    <dbReference type="NCBI Taxonomy" id="33039"/>
    <lineage>
        <taxon>Bacteria</taxon>
        <taxon>Bacillati</taxon>
        <taxon>Bacillota</taxon>
        <taxon>Clostridia</taxon>
        <taxon>Lachnospirales</taxon>
        <taxon>Lachnospiraceae</taxon>
        <taxon>Mediterraneibacter</taxon>
    </lineage>
</organism>
<dbReference type="EMBL" id="CABHNA010000077">
    <property type="protein sequence ID" value="VUX17759.1"/>
    <property type="molecule type" value="Genomic_DNA"/>
</dbReference>
<evidence type="ECO:0000256" key="1">
    <source>
        <dbReference type="SAM" id="SignalP"/>
    </source>
</evidence>
<keyword evidence="3" id="KW-1185">Reference proteome</keyword>
<reference evidence="2 3" key="1">
    <citation type="submission" date="2019-07" db="EMBL/GenBank/DDBJ databases">
        <authorList>
            <person name="Hibberd C M."/>
            <person name="Gehrig L. J."/>
            <person name="Chang H.-W."/>
            <person name="Venkatesh S."/>
        </authorList>
    </citation>
    <scope>NUCLEOTIDE SEQUENCE [LARGE SCALE GENOMIC DNA]</scope>
    <source>
        <strain evidence="2">Ruminococcus_torques_SSTS_Bg7063</strain>
    </source>
</reference>
<sequence>MKKKVVAGFMAATMMVSVMTTGVFAKDLDPTDETQRSGDTTVTATVEENPNKADYIIRIPETVDFGKIKQPETEGDAYSYKDITVECVKAENLEAGTGIAVLVKDATATGNTDPFLLTHNTNKDCALTYEIMYNDASIQNGTWYDNGFLFNVFMKAGQSATDQLRLNRNQLYNKDLSTWGGAYTGTLNFYTRVRNVSAQ</sequence>
<proteinExistence type="predicted"/>
<accession>A0A564UEH3</accession>
<dbReference type="Proteomes" id="UP000363661">
    <property type="component" value="Unassembled WGS sequence"/>
</dbReference>
<dbReference type="RefSeq" id="WP_144367609.1">
    <property type="nucleotide sequence ID" value="NZ_CABHNA010000077.1"/>
</dbReference>
<feature type="signal peptide" evidence="1">
    <location>
        <begin position="1"/>
        <end position="25"/>
    </location>
</feature>
<evidence type="ECO:0000313" key="2">
    <source>
        <dbReference type="EMBL" id="VUX17759.1"/>
    </source>
</evidence>
<name>A0A564UEH3_9FIRM</name>
<evidence type="ECO:0000313" key="3">
    <source>
        <dbReference type="Proteomes" id="UP000363661"/>
    </source>
</evidence>
<gene>
    <name evidence="2" type="ORF">RTSSTS7063_02349</name>
</gene>